<dbReference type="Gene3D" id="2.60.120.290">
    <property type="entry name" value="Spermadhesin, CUB domain"/>
    <property type="match status" value="1"/>
</dbReference>
<accession>A0A9X6RQ25</accession>
<dbReference type="InterPro" id="IPR035914">
    <property type="entry name" value="Sperma_CUB_dom_sf"/>
</dbReference>
<dbReference type="OrthoDB" id="10059102at2759"/>
<evidence type="ECO:0000313" key="7">
    <source>
        <dbReference type="Proteomes" id="UP000192578"/>
    </source>
</evidence>
<keyword evidence="1" id="KW-0677">Repeat</keyword>
<evidence type="ECO:0000256" key="1">
    <source>
        <dbReference type="ARBA" id="ARBA00022737"/>
    </source>
</evidence>
<dbReference type="SUPFAM" id="SSF49854">
    <property type="entry name" value="Spermadhesin, CUB domain"/>
    <property type="match status" value="1"/>
</dbReference>
<evidence type="ECO:0000256" key="3">
    <source>
        <dbReference type="PROSITE-ProRule" id="PRU00059"/>
    </source>
</evidence>
<evidence type="ECO:0000259" key="5">
    <source>
        <dbReference type="PROSITE" id="PS01180"/>
    </source>
</evidence>
<proteinExistence type="predicted"/>
<protein>
    <recommendedName>
        <fullName evidence="5">CUB domain-containing protein</fullName>
    </recommendedName>
</protein>
<dbReference type="PROSITE" id="PS01180">
    <property type="entry name" value="CUB"/>
    <property type="match status" value="1"/>
</dbReference>
<name>A0A9X6RQ25_HYPEX</name>
<gene>
    <name evidence="6" type="ORF">BV898_19919</name>
</gene>
<evidence type="ECO:0000256" key="4">
    <source>
        <dbReference type="SAM" id="SignalP"/>
    </source>
</evidence>
<dbReference type="Proteomes" id="UP000192578">
    <property type="component" value="Unassembled WGS sequence"/>
</dbReference>
<organism evidence="6 7">
    <name type="scientific">Hypsibius exemplaris</name>
    <name type="common">Freshwater tardigrade</name>
    <dbReference type="NCBI Taxonomy" id="2072580"/>
    <lineage>
        <taxon>Eukaryota</taxon>
        <taxon>Metazoa</taxon>
        <taxon>Ecdysozoa</taxon>
        <taxon>Tardigrada</taxon>
        <taxon>Eutardigrada</taxon>
        <taxon>Parachela</taxon>
        <taxon>Hypsibioidea</taxon>
        <taxon>Hypsibiidae</taxon>
        <taxon>Hypsibius</taxon>
    </lineage>
</organism>
<dbReference type="Pfam" id="PF00431">
    <property type="entry name" value="CUB"/>
    <property type="match status" value="1"/>
</dbReference>
<dbReference type="EMBL" id="MTYJ01000924">
    <property type="protein sequence ID" value="OWA55535.1"/>
    <property type="molecule type" value="Genomic_DNA"/>
</dbReference>
<evidence type="ECO:0000313" key="6">
    <source>
        <dbReference type="EMBL" id="OWA55535.1"/>
    </source>
</evidence>
<dbReference type="AlphaFoldDB" id="A0A9X6RQ25"/>
<sequence length="83" mass="8791">MFRWICLTALVLAVADAQSCGGVLTVDGSNGVVIQSPNYPNQYQDNVLCTWTITSPAGTGLTFIAEAFATEAGYDKVTITDIT</sequence>
<dbReference type="InterPro" id="IPR000859">
    <property type="entry name" value="CUB_dom"/>
</dbReference>
<comment type="caution">
    <text evidence="6">The sequence shown here is derived from an EMBL/GenBank/DDBJ whole genome shotgun (WGS) entry which is preliminary data.</text>
</comment>
<keyword evidence="2" id="KW-1015">Disulfide bond</keyword>
<feature type="non-terminal residue" evidence="6">
    <location>
        <position position="1"/>
    </location>
</feature>
<dbReference type="CDD" id="cd00041">
    <property type="entry name" value="CUB"/>
    <property type="match status" value="1"/>
</dbReference>
<keyword evidence="4" id="KW-0732">Signal</keyword>
<evidence type="ECO:0000256" key="2">
    <source>
        <dbReference type="ARBA" id="ARBA00023157"/>
    </source>
</evidence>
<feature type="domain" description="CUB" evidence="5">
    <location>
        <begin position="20"/>
        <end position="83"/>
    </location>
</feature>
<feature type="signal peptide" evidence="4">
    <location>
        <begin position="1"/>
        <end position="17"/>
    </location>
</feature>
<dbReference type="PANTHER" id="PTHR24251">
    <property type="entry name" value="OVOCHYMASE-RELATED"/>
    <property type="match status" value="1"/>
</dbReference>
<comment type="caution">
    <text evidence="3">Lacks conserved residue(s) required for the propagation of feature annotation.</text>
</comment>
<reference evidence="7" key="1">
    <citation type="submission" date="2017-01" db="EMBL/GenBank/DDBJ databases">
        <title>Comparative genomics of anhydrobiosis in the tardigrade Hypsibius dujardini.</title>
        <authorList>
            <person name="Yoshida Y."/>
            <person name="Koutsovoulos G."/>
            <person name="Laetsch D."/>
            <person name="Stevens L."/>
            <person name="Kumar S."/>
            <person name="Horikawa D."/>
            <person name="Ishino K."/>
            <person name="Komine S."/>
            <person name="Tomita M."/>
            <person name="Blaxter M."/>
            <person name="Arakawa K."/>
        </authorList>
    </citation>
    <scope>NUCLEOTIDE SEQUENCE [LARGE SCALE GENOMIC DNA]</scope>
    <source>
        <strain evidence="7">Z151</strain>
    </source>
</reference>
<keyword evidence="7" id="KW-1185">Reference proteome</keyword>
<feature type="chain" id="PRO_5040728958" description="CUB domain-containing protein" evidence="4">
    <location>
        <begin position="18"/>
        <end position="83"/>
    </location>
</feature>